<gene>
    <name evidence="1" type="ORF">CLV98_1522</name>
</gene>
<dbReference type="OrthoDB" id="964994at2"/>
<dbReference type="AlphaFoldDB" id="A0A315ZSZ3"/>
<protein>
    <submittedName>
        <fullName evidence="1">Uncharacterized protein</fullName>
    </submittedName>
</protein>
<organism evidence="1 2">
    <name type="scientific">Dyadobacter jejuensis</name>
    <dbReference type="NCBI Taxonomy" id="1082580"/>
    <lineage>
        <taxon>Bacteria</taxon>
        <taxon>Pseudomonadati</taxon>
        <taxon>Bacteroidota</taxon>
        <taxon>Cytophagia</taxon>
        <taxon>Cytophagales</taxon>
        <taxon>Spirosomataceae</taxon>
        <taxon>Dyadobacter</taxon>
    </lineage>
</organism>
<dbReference type="Proteomes" id="UP000245880">
    <property type="component" value="Unassembled WGS sequence"/>
</dbReference>
<accession>A0A315ZSZ3</accession>
<proteinExistence type="predicted"/>
<evidence type="ECO:0000313" key="2">
    <source>
        <dbReference type="Proteomes" id="UP000245880"/>
    </source>
</evidence>
<reference evidence="1 2" key="1">
    <citation type="submission" date="2018-03" db="EMBL/GenBank/DDBJ databases">
        <title>Genomic Encyclopedia of Archaeal and Bacterial Type Strains, Phase II (KMG-II): from individual species to whole genera.</title>
        <authorList>
            <person name="Goeker M."/>
        </authorList>
    </citation>
    <scope>NUCLEOTIDE SEQUENCE [LARGE SCALE GENOMIC DNA]</scope>
    <source>
        <strain evidence="1 2">DSM 100346</strain>
    </source>
</reference>
<evidence type="ECO:0000313" key="1">
    <source>
        <dbReference type="EMBL" id="PWJ48675.1"/>
    </source>
</evidence>
<dbReference type="EMBL" id="QGDT01000052">
    <property type="protein sequence ID" value="PWJ48675.1"/>
    <property type="molecule type" value="Genomic_DNA"/>
</dbReference>
<comment type="caution">
    <text evidence="1">The sequence shown here is derived from an EMBL/GenBank/DDBJ whole genome shotgun (WGS) entry which is preliminary data.</text>
</comment>
<keyword evidence="2" id="KW-1185">Reference proteome</keyword>
<sequence>MANTKIYLKDAFRQIKMASTSDKTFSISYRKMDGSFGSKSECRNRSGHIHKRKSDFSSIRHETRQAGRAYLEYKTSTGRWQPFEIYWCLLVSFNSYTIDHRY</sequence>
<name>A0A315ZSZ3_9BACT</name>
<dbReference type="RefSeq" id="WP_109678502.1">
    <property type="nucleotide sequence ID" value="NZ_QGDT01000052.1"/>
</dbReference>